<proteinExistence type="predicted"/>
<dbReference type="PANTHER" id="PTHR15904:SF17">
    <property type="entry name" value="RHO-GAP DOMAIN-CONTAINING PROTEIN"/>
    <property type="match status" value="1"/>
</dbReference>
<evidence type="ECO:0000256" key="2">
    <source>
        <dbReference type="SAM" id="MobiDB-lite"/>
    </source>
</evidence>
<keyword evidence="1" id="KW-0175">Coiled coil</keyword>
<gene>
    <name evidence="4" type="ORF">SeLEV6574_g05065</name>
</gene>
<dbReference type="OrthoDB" id="437889at2759"/>
<dbReference type="SMART" id="SM00324">
    <property type="entry name" value="RhoGAP"/>
    <property type="match status" value="1"/>
</dbReference>
<evidence type="ECO:0000313" key="5">
    <source>
        <dbReference type="Proteomes" id="UP000320475"/>
    </source>
</evidence>
<dbReference type="PANTHER" id="PTHR15904">
    <property type="entry name" value="FAM13"/>
    <property type="match status" value="1"/>
</dbReference>
<evidence type="ECO:0000256" key="1">
    <source>
        <dbReference type="SAM" id="Coils"/>
    </source>
</evidence>
<protein>
    <recommendedName>
        <fullName evidence="3">Rho-GAP domain-containing protein</fullName>
    </recommendedName>
</protein>
<dbReference type="Proteomes" id="UP000320475">
    <property type="component" value="Unassembled WGS sequence"/>
</dbReference>
<dbReference type="AlphaFoldDB" id="A0A507CW85"/>
<dbReference type="VEuPathDB" id="FungiDB:SeMB42_g04362"/>
<feature type="compositionally biased region" description="Basic and acidic residues" evidence="2">
    <location>
        <begin position="803"/>
        <end position="814"/>
    </location>
</feature>
<evidence type="ECO:0000259" key="3">
    <source>
        <dbReference type="PROSITE" id="PS50238"/>
    </source>
</evidence>
<dbReference type="Pfam" id="PF00620">
    <property type="entry name" value="RhoGAP"/>
    <property type="match status" value="1"/>
</dbReference>
<dbReference type="InterPro" id="IPR039102">
    <property type="entry name" value="FAM13"/>
</dbReference>
<name>A0A507CW85_9FUNG</name>
<feature type="compositionally biased region" description="Basic and acidic residues" evidence="2">
    <location>
        <begin position="320"/>
        <end position="337"/>
    </location>
</feature>
<feature type="compositionally biased region" description="Basic and acidic residues" evidence="2">
    <location>
        <begin position="367"/>
        <end position="377"/>
    </location>
</feature>
<evidence type="ECO:0000313" key="4">
    <source>
        <dbReference type="EMBL" id="TPX43426.1"/>
    </source>
</evidence>
<dbReference type="Gene3D" id="1.10.555.10">
    <property type="entry name" value="Rho GTPase activation protein"/>
    <property type="match status" value="1"/>
</dbReference>
<feature type="compositionally biased region" description="Low complexity" evidence="2">
    <location>
        <begin position="525"/>
        <end position="537"/>
    </location>
</feature>
<feature type="compositionally biased region" description="Polar residues" evidence="2">
    <location>
        <begin position="825"/>
        <end position="847"/>
    </location>
</feature>
<accession>A0A507CW85</accession>
<feature type="compositionally biased region" description="Basic and acidic residues" evidence="2">
    <location>
        <begin position="432"/>
        <end position="443"/>
    </location>
</feature>
<feature type="coiled-coil region" evidence="1">
    <location>
        <begin position="1046"/>
        <end position="1104"/>
    </location>
</feature>
<feature type="domain" description="Rho-GAP" evidence="3">
    <location>
        <begin position="32"/>
        <end position="226"/>
    </location>
</feature>
<feature type="compositionally biased region" description="Polar residues" evidence="2">
    <location>
        <begin position="275"/>
        <end position="288"/>
    </location>
</feature>
<feature type="region of interest" description="Disordered" evidence="2">
    <location>
        <begin position="275"/>
        <end position="377"/>
    </location>
</feature>
<reference evidence="4 5" key="1">
    <citation type="journal article" date="2019" name="Sci. Rep.">
        <title>Comparative genomics of chytrid fungi reveal insights into the obligate biotrophic and pathogenic lifestyle of Synchytrium endobioticum.</title>
        <authorList>
            <person name="van de Vossenberg B.T.L.H."/>
            <person name="Warris S."/>
            <person name="Nguyen H.D.T."/>
            <person name="van Gent-Pelzer M.P.E."/>
            <person name="Joly D.L."/>
            <person name="van de Geest H.C."/>
            <person name="Bonants P.J.M."/>
            <person name="Smith D.S."/>
            <person name="Levesque C.A."/>
            <person name="van der Lee T.A.J."/>
        </authorList>
    </citation>
    <scope>NUCLEOTIDE SEQUENCE [LARGE SCALE GENOMIC DNA]</scope>
    <source>
        <strain evidence="4 5">LEV6574</strain>
    </source>
</reference>
<comment type="caution">
    <text evidence="4">The sequence shown here is derived from an EMBL/GenBank/DDBJ whole genome shotgun (WGS) entry which is preliminary data.</text>
</comment>
<dbReference type="PROSITE" id="PS50238">
    <property type="entry name" value="RHOGAP"/>
    <property type="match status" value="1"/>
</dbReference>
<feature type="compositionally biased region" description="Low complexity" evidence="2">
    <location>
        <begin position="300"/>
        <end position="311"/>
    </location>
</feature>
<sequence>MKRFLQNLPRLGRGLDTSRNVFGGTLEGLLDNDFEDVFTGDENVNTGSEPGVPSVVQKFVEYLRQDVVLDREGIFRLAGSAALILQMRDEIERTNVIDFSGTGEREIPSICGLFKSFLRDLSDGVIPRKCFQAFADAGDSISKIKQAVAQIPQPNLDVLFYICKYLLLVADREHKNKMGIPNLVIVFAPNLFRCPTEKGNAEKFLVESLQATKVFTIMLNNLYDIFDDEVLNGNHSGRASPTKSKLIKYSSMKRNSPLSSGDIFNIGGSKGQLNYTGSMNGSSSSDNAGKNERASHYAESSPSLHNSSPHSFADSPTGASRDKESIDHRISPRKSDGVVDVSDQRPSLGATTSHKQDTKALPMLSEPESKLGEKQPEKDSFLNEVLASIERIQNDGPESASGSTQSLSSRPQTQQYQTATGESSAIPMPVRRQPESDYEDVHRLQRVGSQTNQAPHRSRSASPSSPHAHIQQQTSGTKGHVDTLPPPKRAANLRAGSFPGAHARTDSILHNGAIDGSDQTRRRSSLSGSNNSLGDRLSNGERRTVTFVEPTSESEVDTYCTTVTSTIADESSSHAIQMHGATVSSTIANAKRPLPVLDNPGTGHAIESDHEASDLDATSTGDDLMDSTDDELDHDDYTTNELDMMTGKSSNLYTAATTNSRLPPKGLANTLSNQLSPESPSALQNAVVFQKSMNAVITGDIEKIPLGQGRVMEAAHRITRSMESLNDSQAIKKGSNSSLSKIKSPTPPLTNVNNQVPSPVSSNYKRYSGPGESTAAPAGSGEKPSVASRLFKLRPPWQLSREGPMDSPHDRPLEYNDETSDDQTRASITTNVNGSLSRRVANSDSRTSAASKPPLPAPSLLTMDGYKKLRAEGKALAHKIREGKEAGLKSAQMSDDIKRFRELKAYLQDHPPITLQVAPSELLHSEHGDELDAASPQGSTTSVSACQLAVQKLERQRKRDGRPFDVMTMSPAHLNDEKTAVRKELGALKSVFASKDEAVKQIPTKEDRQMMRDLYQRYCEVKDRLASVDPLACPNEGEETEDQKMYKQLRADKRQLQIMLHNFQEQFKKENGRNIQTSVDREPVAAEYKRYKEIKEHIKDIEERQGITAASDDTSAAAS</sequence>
<dbReference type="SUPFAM" id="SSF48350">
    <property type="entry name" value="GTPase activation domain, GAP"/>
    <property type="match status" value="1"/>
</dbReference>
<dbReference type="Pfam" id="PF26116">
    <property type="entry name" value="FAM13A"/>
    <property type="match status" value="1"/>
</dbReference>
<feature type="compositionally biased region" description="Low complexity" evidence="2">
    <location>
        <begin position="460"/>
        <end position="469"/>
    </location>
</feature>
<feature type="region of interest" description="Disordered" evidence="2">
    <location>
        <begin position="722"/>
        <end position="861"/>
    </location>
</feature>
<feature type="compositionally biased region" description="Polar residues" evidence="2">
    <location>
        <begin position="722"/>
        <end position="765"/>
    </location>
</feature>
<feature type="region of interest" description="Disordered" evidence="2">
    <location>
        <begin position="592"/>
        <end position="628"/>
    </location>
</feature>
<feature type="compositionally biased region" description="Polar residues" evidence="2">
    <location>
        <begin position="400"/>
        <end position="423"/>
    </location>
</feature>
<dbReference type="EMBL" id="QEAM01000224">
    <property type="protein sequence ID" value="TPX43426.1"/>
    <property type="molecule type" value="Genomic_DNA"/>
</dbReference>
<dbReference type="InterPro" id="IPR008936">
    <property type="entry name" value="Rho_GTPase_activation_prot"/>
</dbReference>
<dbReference type="InterPro" id="IPR000198">
    <property type="entry name" value="RhoGAP_dom"/>
</dbReference>
<dbReference type="GO" id="GO:0007165">
    <property type="term" value="P:signal transduction"/>
    <property type="evidence" value="ECO:0007669"/>
    <property type="project" value="InterPro"/>
</dbReference>
<organism evidence="4 5">
    <name type="scientific">Synchytrium endobioticum</name>
    <dbReference type="NCBI Taxonomy" id="286115"/>
    <lineage>
        <taxon>Eukaryota</taxon>
        <taxon>Fungi</taxon>
        <taxon>Fungi incertae sedis</taxon>
        <taxon>Chytridiomycota</taxon>
        <taxon>Chytridiomycota incertae sedis</taxon>
        <taxon>Chytridiomycetes</taxon>
        <taxon>Synchytriales</taxon>
        <taxon>Synchytriaceae</taxon>
        <taxon>Synchytrium</taxon>
    </lineage>
</organism>
<dbReference type="InterPro" id="IPR059029">
    <property type="entry name" value="FAM13A_dom"/>
</dbReference>
<feature type="region of interest" description="Disordered" evidence="2">
    <location>
        <begin position="394"/>
        <end position="544"/>
    </location>
</feature>
<dbReference type="CDD" id="cd00159">
    <property type="entry name" value="RhoGAP"/>
    <property type="match status" value="1"/>
</dbReference>